<keyword evidence="3" id="KW-0012">Acyltransferase</keyword>
<evidence type="ECO:0000313" key="5">
    <source>
        <dbReference type="EMBL" id="PWN07243.1"/>
    </source>
</evidence>
<dbReference type="Pfam" id="PF01553">
    <property type="entry name" value="Acyltransferase"/>
    <property type="match status" value="1"/>
</dbReference>
<dbReference type="InterPro" id="IPR002123">
    <property type="entry name" value="Plipid/glycerol_acylTrfase"/>
</dbReference>
<dbReference type="AlphaFoldDB" id="A0A316TRJ8"/>
<evidence type="ECO:0000259" key="4">
    <source>
        <dbReference type="SMART" id="SM00563"/>
    </source>
</evidence>
<dbReference type="PANTHER" id="PTHR10434:SF11">
    <property type="entry name" value="1-ACYL-SN-GLYCEROL-3-PHOSPHATE ACYLTRANSFERASE"/>
    <property type="match status" value="1"/>
</dbReference>
<keyword evidence="6" id="KW-1185">Reference proteome</keyword>
<sequence length="225" mass="26240">MSQSNHTFIPANESKWFIALFDFYVRNLFHRRFKNILIDQEYQPSSGSRTIYFLNHTSWWDGLIPLLLNQKLFKQKARAMMEDKQMLEHRFFRKIGAFSVNLDHPRSAVKSLRYASRSMERPNSSLYIYPEGKIVPFSVGKPEFKRGLGWLAKECPACDLVPVGIYIQTARHDKPELFIRIGDPSTPDRSMDTKELSKLLEMDLQSVLISLRKKAHNDPDGFRSL</sequence>
<dbReference type="SUPFAM" id="SSF69593">
    <property type="entry name" value="Glycerol-3-phosphate (1)-acyltransferase"/>
    <property type="match status" value="1"/>
</dbReference>
<dbReference type="SMART" id="SM00563">
    <property type="entry name" value="PlsC"/>
    <property type="match status" value="1"/>
</dbReference>
<dbReference type="RefSeq" id="WP_109645918.1">
    <property type="nucleotide sequence ID" value="NZ_QGGB01000004.1"/>
</dbReference>
<gene>
    <name evidence="5" type="ORF">DDZ15_05435</name>
</gene>
<comment type="pathway">
    <text evidence="1">Lipid metabolism.</text>
</comment>
<dbReference type="GO" id="GO:0005886">
    <property type="term" value="C:plasma membrane"/>
    <property type="evidence" value="ECO:0007669"/>
    <property type="project" value="TreeGrafter"/>
</dbReference>
<protein>
    <recommendedName>
        <fullName evidence="4">Phospholipid/glycerol acyltransferase domain-containing protein</fullName>
    </recommendedName>
</protein>
<dbReference type="Proteomes" id="UP000245533">
    <property type="component" value="Unassembled WGS sequence"/>
</dbReference>
<reference evidence="5 6" key="1">
    <citation type="submission" date="2018-05" db="EMBL/GenBank/DDBJ databases">
        <title>Rhodohalobacter halophilus gen. nov., sp. nov., a moderately halophilic member of the family Balneolaceae.</title>
        <authorList>
            <person name="Liu Z.-W."/>
        </authorList>
    </citation>
    <scope>NUCLEOTIDE SEQUENCE [LARGE SCALE GENOMIC DNA]</scope>
    <source>
        <strain evidence="5 6">8A47</strain>
    </source>
</reference>
<keyword evidence="2" id="KW-0808">Transferase</keyword>
<dbReference type="PANTHER" id="PTHR10434">
    <property type="entry name" value="1-ACYL-SN-GLYCEROL-3-PHOSPHATE ACYLTRANSFERASE"/>
    <property type="match status" value="1"/>
</dbReference>
<dbReference type="OrthoDB" id="152799at2"/>
<evidence type="ECO:0000313" key="6">
    <source>
        <dbReference type="Proteomes" id="UP000245533"/>
    </source>
</evidence>
<dbReference type="EMBL" id="QGGB01000004">
    <property type="protein sequence ID" value="PWN07243.1"/>
    <property type="molecule type" value="Genomic_DNA"/>
</dbReference>
<dbReference type="GO" id="GO:0006654">
    <property type="term" value="P:phosphatidic acid biosynthetic process"/>
    <property type="evidence" value="ECO:0007669"/>
    <property type="project" value="TreeGrafter"/>
</dbReference>
<proteinExistence type="predicted"/>
<comment type="caution">
    <text evidence="5">The sequence shown here is derived from an EMBL/GenBank/DDBJ whole genome shotgun (WGS) entry which is preliminary data.</text>
</comment>
<accession>A0A316TRJ8</accession>
<name>A0A316TRJ8_9BACT</name>
<evidence type="ECO:0000256" key="1">
    <source>
        <dbReference type="ARBA" id="ARBA00005189"/>
    </source>
</evidence>
<evidence type="ECO:0000256" key="3">
    <source>
        <dbReference type="ARBA" id="ARBA00023315"/>
    </source>
</evidence>
<organism evidence="5 6">
    <name type="scientific">Rhodohalobacter mucosus</name>
    <dbReference type="NCBI Taxonomy" id="2079485"/>
    <lineage>
        <taxon>Bacteria</taxon>
        <taxon>Pseudomonadati</taxon>
        <taxon>Balneolota</taxon>
        <taxon>Balneolia</taxon>
        <taxon>Balneolales</taxon>
        <taxon>Balneolaceae</taxon>
        <taxon>Rhodohalobacter</taxon>
    </lineage>
</organism>
<dbReference type="CDD" id="cd06551">
    <property type="entry name" value="LPLAT"/>
    <property type="match status" value="1"/>
</dbReference>
<feature type="domain" description="Phospholipid/glycerol acyltransferase" evidence="4">
    <location>
        <begin position="50"/>
        <end position="168"/>
    </location>
</feature>
<dbReference type="GO" id="GO:0003841">
    <property type="term" value="F:1-acylglycerol-3-phosphate O-acyltransferase activity"/>
    <property type="evidence" value="ECO:0007669"/>
    <property type="project" value="TreeGrafter"/>
</dbReference>
<evidence type="ECO:0000256" key="2">
    <source>
        <dbReference type="ARBA" id="ARBA00022679"/>
    </source>
</evidence>